<evidence type="ECO:0000313" key="2">
    <source>
        <dbReference type="EMBL" id="MBK9296561.1"/>
    </source>
</evidence>
<evidence type="ECO:0000259" key="1">
    <source>
        <dbReference type="Pfam" id="PF01909"/>
    </source>
</evidence>
<comment type="caution">
    <text evidence="2">The sequence shown here is derived from an EMBL/GenBank/DDBJ whole genome shotgun (WGS) entry which is preliminary data.</text>
</comment>
<gene>
    <name evidence="2" type="ORF">IPN02_06860</name>
</gene>
<accession>A0A936TCJ4</accession>
<reference evidence="2 3" key="1">
    <citation type="submission" date="2020-10" db="EMBL/GenBank/DDBJ databases">
        <title>Connecting structure to function with the recovery of over 1000 high-quality activated sludge metagenome-assembled genomes encoding full-length rRNA genes using long-read sequencing.</title>
        <authorList>
            <person name="Singleton C.M."/>
            <person name="Petriglieri F."/>
            <person name="Kristensen J.M."/>
            <person name="Kirkegaard R.H."/>
            <person name="Michaelsen T.Y."/>
            <person name="Andersen M.H."/>
            <person name="Karst S.M."/>
            <person name="Dueholm M.S."/>
            <person name="Nielsen P.H."/>
            <person name="Albertsen M."/>
        </authorList>
    </citation>
    <scope>NUCLEOTIDE SEQUENCE [LARGE SCALE GENOMIC DNA]</scope>
    <source>
        <strain evidence="2">Lyne_18-Q3-R50-59_MAXAC.006</strain>
    </source>
</reference>
<dbReference type="AlphaFoldDB" id="A0A936TCJ4"/>
<dbReference type="Pfam" id="PF01909">
    <property type="entry name" value="NTP_transf_2"/>
    <property type="match status" value="1"/>
</dbReference>
<dbReference type="EMBL" id="JADJZA010000003">
    <property type="protein sequence ID" value="MBK9296561.1"/>
    <property type="molecule type" value="Genomic_DNA"/>
</dbReference>
<proteinExistence type="predicted"/>
<dbReference type="Proteomes" id="UP000727993">
    <property type="component" value="Unassembled WGS sequence"/>
</dbReference>
<dbReference type="InterPro" id="IPR002934">
    <property type="entry name" value="Polymerase_NTP_transf_dom"/>
</dbReference>
<protein>
    <submittedName>
        <fullName evidence="2">Nucleotidyltransferase domain-containing protein</fullName>
    </submittedName>
</protein>
<sequence>MEVLASTYVPLLGRKVAALSNGRLSQKGTSLALRYLAEHGIVLVEDHPPSKLYTLNEQHLATSSIRALAGMRSRLIAQLKDRLRRWEYPPSGAWLFGSVARGDGGAASDIDLFVIRPDTADGGDQWDSQVDELTEAVRSWTGNPCSIVDLSEAEFARLDANGERLVDEVRRDGIHLIGECDLGVPRHQPTHEPAR</sequence>
<dbReference type="CDD" id="cd05403">
    <property type="entry name" value="NT_KNTase_like"/>
    <property type="match status" value="1"/>
</dbReference>
<evidence type="ECO:0000313" key="3">
    <source>
        <dbReference type="Proteomes" id="UP000727993"/>
    </source>
</evidence>
<feature type="domain" description="Polymerase nucleotidyl transferase" evidence="1">
    <location>
        <begin position="78"/>
        <end position="121"/>
    </location>
</feature>
<dbReference type="SUPFAM" id="SSF46785">
    <property type="entry name" value="Winged helix' DNA-binding domain"/>
    <property type="match status" value="1"/>
</dbReference>
<dbReference type="InterPro" id="IPR043519">
    <property type="entry name" value="NT_sf"/>
</dbReference>
<dbReference type="SUPFAM" id="SSF81301">
    <property type="entry name" value="Nucleotidyltransferase"/>
    <property type="match status" value="1"/>
</dbReference>
<dbReference type="InterPro" id="IPR036390">
    <property type="entry name" value="WH_DNA-bd_sf"/>
</dbReference>
<dbReference type="GO" id="GO:0016779">
    <property type="term" value="F:nucleotidyltransferase activity"/>
    <property type="evidence" value="ECO:0007669"/>
    <property type="project" value="InterPro"/>
</dbReference>
<name>A0A936TCJ4_9ACTN</name>
<organism evidence="2 3">
    <name type="scientific">Candidatus Neomicrothrix subdominans</name>
    <dbReference type="NCBI Taxonomy" id="2954438"/>
    <lineage>
        <taxon>Bacteria</taxon>
        <taxon>Bacillati</taxon>
        <taxon>Actinomycetota</taxon>
        <taxon>Acidimicrobiia</taxon>
        <taxon>Acidimicrobiales</taxon>
        <taxon>Microthrixaceae</taxon>
        <taxon>Candidatus Neomicrothrix</taxon>
    </lineage>
</organism>
<dbReference type="Gene3D" id="3.30.460.10">
    <property type="entry name" value="Beta Polymerase, domain 2"/>
    <property type="match status" value="1"/>
</dbReference>